<evidence type="ECO:0000256" key="6">
    <source>
        <dbReference type="ARBA" id="ARBA00023002"/>
    </source>
</evidence>
<reference evidence="8 9" key="1">
    <citation type="submission" date="2020-05" db="EMBL/GenBank/DDBJ databases">
        <title>Flexivirga sp. ID2601S isolated from air conditioner.</title>
        <authorList>
            <person name="Kim D.H."/>
        </authorList>
    </citation>
    <scope>NUCLEOTIDE SEQUENCE [LARGE SCALE GENOMIC DNA]</scope>
    <source>
        <strain evidence="8 9">ID2601S</strain>
    </source>
</reference>
<accession>A0A849ALW4</accession>
<evidence type="ECO:0000256" key="7">
    <source>
        <dbReference type="ARBA" id="ARBA00023033"/>
    </source>
</evidence>
<dbReference type="Pfam" id="PF13450">
    <property type="entry name" value="NAD_binding_8"/>
    <property type="match status" value="1"/>
</dbReference>
<evidence type="ECO:0000313" key="8">
    <source>
        <dbReference type="EMBL" id="NNG40777.1"/>
    </source>
</evidence>
<proteinExistence type="inferred from homology"/>
<comment type="caution">
    <text evidence="8">The sequence shown here is derived from an EMBL/GenBank/DDBJ whole genome shotgun (WGS) entry which is preliminary data.</text>
</comment>
<dbReference type="GO" id="GO:0050661">
    <property type="term" value="F:NADP binding"/>
    <property type="evidence" value="ECO:0007669"/>
    <property type="project" value="InterPro"/>
</dbReference>
<dbReference type="InterPro" id="IPR020946">
    <property type="entry name" value="Flavin_mOase-like"/>
</dbReference>
<evidence type="ECO:0000256" key="5">
    <source>
        <dbReference type="ARBA" id="ARBA00022857"/>
    </source>
</evidence>
<dbReference type="GO" id="GO:0050660">
    <property type="term" value="F:flavin adenine dinucleotide binding"/>
    <property type="evidence" value="ECO:0007669"/>
    <property type="project" value="InterPro"/>
</dbReference>
<dbReference type="GO" id="GO:0004499">
    <property type="term" value="F:N,N-dimethylaniline monooxygenase activity"/>
    <property type="evidence" value="ECO:0007669"/>
    <property type="project" value="InterPro"/>
</dbReference>
<dbReference type="SUPFAM" id="SSF51905">
    <property type="entry name" value="FAD/NAD(P)-binding domain"/>
    <property type="match status" value="1"/>
</dbReference>
<dbReference type="RefSeq" id="WP_171157527.1">
    <property type="nucleotide sequence ID" value="NZ_JABENB010000003.1"/>
</dbReference>
<dbReference type="EMBL" id="JABENB010000003">
    <property type="protein sequence ID" value="NNG40777.1"/>
    <property type="molecule type" value="Genomic_DNA"/>
</dbReference>
<keyword evidence="6" id="KW-0560">Oxidoreductase</keyword>
<dbReference type="AlphaFoldDB" id="A0A849ALW4"/>
<keyword evidence="5" id="KW-0521">NADP</keyword>
<dbReference type="PANTHER" id="PTHR43872">
    <property type="entry name" value="MONOOXYGENASE, PUTATIVE (AFU_ORTHOLOGUE AFUA_8G02570)-RELATED"/>
    <property type="match status" value="1"/>
</dbReference>
<dbReference type="Gene3D" id="3.50.50.60">
    <property type="entry name" value="FAD/NAD(P)-binding domain"/>
    <property type="match status" value="2"/>
</dbReference>
<evidence type="ECO:0000313" key="9">
    <source>
        <dbReference type="Proteomes" id="UP000557772"/>
    </source>
</evidence>
<dbReference type="FunFam" id="3.50.50.60:FF:000228">
    <property type="entry name" value="FAD-containing monooxygenase EthA"/>
    <property type="match status" value="1"/>
</dbReference>
<keyword evidence="3" id="KW-0285">Flavoprotein</keyword>
<name>A0A849ALW4_9MICO</name>
<protein>
    <submittedName>
        <fullName evidence="8">NAD(P)/FAD-dependent oxidoreductase</fullName>
    </submittedName>
</protein>
<evidence type="ECO:0000256" key="3">
    <source>
        <dbReference type="ARBA" id="ARBA00022630"/>
    </source>
</evidence>
<gene>
    <name evidence="8" type="ORF">HJ588_16060</name>
</gene>
<evidence type="ECO:0000256" key="2">
    <source>
        <dbReference type="ARBA" id="ARBA00010139"/>
    </source>
</evidence>
<keyword evidence="9" id="KW-1185">Reference proteome</keyword>
<dbReference type="PANTHER" id="PTHR43872:SF1">
    <property type="entry name" value="MONOOXYGENASE, PUTATIVE (AFU_ORTHOLOGUE AFUA_8G02570)-RELATED"/>
    <property type="match status" value="1"/>
</dbReference>
<dbReference type="InterPro" id="IPR051820">
    <property type="entry name" value="FAD-binding_MO"/>
</dbReference>
<dbReference type="Proteomes" id="UP000557772">
    <property type="component" value="Unassembled WGS sequence"/>
</dbReference>
<dbReference type="InterPro" id="IPR036188">
    <property type="entry name" value="FAD/NAD-bd_sf"/>
</dbReference>
<dbReference type="Pfam" id="PF00743">
    <property type="entry name" value="FMO-like"/>
    <property type="match status" value="1"/>
</dbReference>
<evidence type="ECO:0000256" key="1">
    <source>
        <dbReference type="ARBA" id="ARBA00001974"/>
    </source>
</evidence>
<organism evidence="8 9">
    <name type="scientific">Flexivirga aerilata</name>
    <dbReference type="NCBI Taxonomy" id="1656889"/>
    <lineage>
        <taxon>Bacteria</taxon>
        <taxon>Bacillati</taxon>
        <taxon>Actinomycetota</taxon>
        <taxon>Actinomycetes</taxon>
        <taxon>Micrococcales</taxon>
        <taxon>Dermacoccaceae</taxon>
        <taxon>Flexivirga</taxon>
    </lineage>
</organism>
<comment type="cofactor">
    <cofactor evidence="1">
        <name>FAD</name>
        <dbReference type="ChEBI" id="CHEBI:57692"/>
    </cofactor>
</comment>
<sequence length="500" mass="56223">MTNPEHFDVVIVGAGLSGIGAASTLRRDHPDKSLLILERRERMGGTWDLFRYPGVRSDSDMYTLGYRFRPWTDTKSLADGPSIRQYIVDTAREYGVDQLIRYQQQLLSADWSSRDQQWTLRLSTPEGERVVTCVFLYMCSGYYNYDEGYTPTFAGRDDFAGRIVHPQHWPEDLDVTGKKVVVIGSGATAVTLVPQLARDAERVTMLQRSPTYVAAVPSVDAIGDRLQRRKVPTRIAYPILRWKNVARGVGIYEFSRRQPQRMRALLDQGVARFFKGSDFDYRTHFRPSYDPWDQRLCAVPGGDLFKAIKRGTADVVTDTIDRFDETGILLGSGKHLDADVIVTATGLNLQLLGGAGLSVDGAEVEAPQHYVYKGMALSGVPNFVMTIGYTNASWTLKADLVAEYVSRLLRHLDKSGYAAFVPEVPAESARWKSEPLIDLQSGYVTRSVHLLPLQGEGWPWKLRQNYPYDLMKLRHGSLTDGVRFITRSTAKNPERELVSA</sequence>
<keyword evidence="7" id="KW-0503">Monooxygenase</keyword>
<evidence type="ECO:0000256" key="4">
    <source>
        <dbReference type="ARBA" id="ARBA00022827"/>
    </source>
</evidence>
<keyword evidence="4" id="KW-0274">FAD</keyword>
<comment type="similarity">
    <text evidence="2">Belongs to the FAD-binding monooxygenase family.</text>
</comment>